<accession>A0A348WPF1</accession>
<keyword evidence="6 8" id="KW-1133">Transmembrane helix</keyword>
<dbReference type="GO" id="GO:0005886">
    <property type="term" value="C:plasma membrane"/>
    <property type="evidence" value="ECO:0007669"/>
    <property type="project" value="UniProtKB-SubCell"/>
</dbReference>
<dbReference type="EMBL" id="DMUP01000149">
    <property type="protein sequence ID" value="HAR56413.1"/>
    <property type="molecule type" value="Genomic_DNA"/>
</dbReference>
<evidence type="ECO:0000313" key="9">
    <source>
        <dbReference type="EMBL" id="HAR56413.1"/>
    </source>
</evidence>
<dbReference type="PANTHER" id="PTHR30462">
    <property type="entry name" value="INTERMEMBRANE TRANSPORT PROTEIN PQIB-RELATED"/>
    <property type="match status" value="1"/>
</dbReference>
<feature type="transmembrane region" description="Helical" evidence="8">
    <location>
        <begin position="48"/>
        <end position="69"/>
    </location>
</feature>
<dbReference type="RefSeq" id="WP_272977299.1">
    <property type="nucleotide sequence ID" value="NZ_DAIRLQ010000003.1"/>
</dbReference>
<evidence type="ECO:0000313" key="10">
    <source>
        <dbReference type="Proteomes" id="UP000262878"/>
    </source>
</evidence>
<feature type="transmembrane region" description="Helical" evidence="8">
    <location>
        <begin position="141"/>
        <end position="161"/>
    </location>
</feature>
<gene>
    <name evidence="9" type="ORF">DCR58_06470</name>
</gene>
<comment type="subcellular location">
    <subcellularLocation>
        <location evidence="1">Cell inner membrane</location>
        <topology evidence="1">Multi-pass membrane protein</topology>
    </subcellularLocation>
</comment>
<dbReference type="AlphaFoldDB" id="A0A348WPF1"/>
<proteinExistence type="inferred from homology"/>
<feature type="transmembrane region" description="Helical" evidence="8">
    <location>
        <begin position="167"/>
        <end position="185"/>
    </location>
</feature>
<feature type="transmembrane region" description="Helical" evidence="8">
    <location>
        <begin position="345"/>
        <end position="364"/>
    </location>
</feature>
<dbReference type="Pfam" id="PF04403">
    <property type="entry name" value="PqiA"/>
    <property type="match status" value="2"/>
</dbReference>
<dbReference type="NCBIfam" id="TIGR00155">
    <property type="entry name" value="pqiA_fam"/>
    <property type="match status" value="1"/>
</dbReference>
<feature type="transmembrane region" description="Helical" evidence="8">
    <location>
        <begin position="376"/>
        <end position="395"/>
    </location>
</feature>
<evidence type="ECO:0000256" key="2">
    <source>
        <dbReference type="ARBA" id="ARBA00007555"/>
    </source>
</evidence>
<dbReference type="InterPro" id="IPR005219">
    <property type="entry name" value="PqiA-like_proteobact"/>
</dbReference>
<evidence type="ECO:0000256" key="7">
    <source>
        <dbReference type="ARBA" id="ARBA00023136"/>
    </source>
</evidence>
<dbReference type="InterPro" id="IPR051800">
    <property type="entry name" value="PqiA-PqiB_transport"/>
</dbReference>
<name>A0A348WPF1_9GAMM</name>
<dbReference type="Proteomes" id="UP000262878">
    <property type="component" value="Unassembled WGS sequence"/>
</dbReference>
<protein>
    <submittedName>
        <fullName evidence="9">Paraquat-inducible protein</fullName>
    </submittedName>
</protein>
<dbReference type="Gene3D" id="4.10.1060.50">
    <property type="match status" value="1"/>
</dbReference>
<keyword evidence="7 8" id="KW-0472">Membrane</keyword>
<organism evidence="9 10">
    <name type="scientific">Idiomarina baltica</name>
    <dbReference type="NCBI Taxonomy" id="190892"/>
    <lineage>
        <taxon>Bacteria</taxon>
        <taxon>Pseudomonadati</taxon>
        <taxon>Pseudomonadota</taxon>
        <taxon>Gammaproteobacteria</taxon>
        <taxon>Alteromonadales</taxon>
        <taxon>Idiomarinaceae</taxon>
        <taxon>Idiomarina</taxon>
    </lineage>
</organism>
<feature type="transmembrane region" description="Helical" evidence="8">
    <location>
        <begin position="94"/>
        <end position="120"/>
    </location>
</feature>
<feature type="transmembrane region" description="Helical" evidence="8">
    <location>
        <begin position="299"/>
        <end position="324"/>
    </location>
</feature>
<dbReference type="InterPro" id="IPR038587">
    <property type="entry name" value="Ribosomal_eL40_sf"/>
</dbReference>
<evidence type="ECO:0000256" key="5">
    <source>
        <dbReference type="ARBA" id="ARBA00022692"/>
    </source>
</evidence>
<sequence>MREASNAEDVRVCPDCDQINWVSGRTSIRCKRCGHLLGGHPLSAQHTLALIIAALILLIPATEMTFVGYRVSGQGQQITLLDSSLTLSAFHEQWLAIVVLLSVVILPALFLLASGVILIWHNRTHYKMGRWLVRAVKYIRVWMMADVFLIGALISFIKLAGYATIDFGFGVIAFAGFVTLLMMVVDRMKRHPLWPADERAVNYRAIVGESARQHQVVGCPVCYAANPAHQTTCWRCHEPLWTVQFRRTSLTFALLLAAALMLIPAQVLPIMETVALGSTQPQTIVGGVLSLWQSGDIPIAIIVFVASLVIPIAKILILATLAILARQDTSKRPKSALWLYRITDWIGRWSMIDIFVVAVLVALVRNGALMSVYPGHAAIAFASTVILTMLAAMSFDTRQFWVRKSTE</sequence>
<dbReference type="InterPro" id="IPR007498">
    <property type="entry name" value="PqiA-like"/>
</dbReference>
<reference evidence="9 10" key="1">
    <citation type="journal article" date="2018" name="Nat. Biotechnol.">
        <title>A standardized bacterial taxonomy based on genome phylogeny substantially revises the tree of life.</title>
        <authorList>
            <person name="Parks D.H."/>
            <person name="Chuvochina M."/>
            <person name="Waite D.W."/>
            <person name="Rinke C."/>
            <person name="Skarshewski A."/>
            <person name="Chaumeil P.A."/>
            <person name="Hugenholtz P."/>
        </authorList>
    </citation>
    <scope>NUCLEOTIDE SEQUENCE [LARGE SCALE GENOMIC DNA]</scope>
    <source>
        <strain evidence="9">UBA9360</strain>
    </source>
</reference>
<keyword evidence="5 8" id="KW-0812">Transmembrane</keyword>
<evidence type="ECO:0000256" key="8">
    <source>
        <dbReference type="SAM" id="Phobius"/>
    </source>
</evidence>
<evidence type="ECO:0000256" key="1">
    <source>
        <dbReference type="ARBA" id="ARBA00004429"/>
    </source>
</evidence>
<dbReference type="PANTHER" id="PTHR30462:SF3">
    <property type="entry name" value="INTERMEMBRANE TRANSPORT PROTEIN PQIA"/>
    <property type="match status" value="1"/>
</dbReference>
<comment type="caution">
    <text evidence="9">The sequence shown here is derived from an EMBL/GenBank/DDBJ whole genome shotgun (WGS) entry which is preliminary data.</text>
</comment>
<evidence type="ECO:0000256" key="3">
    <source>
        <dbReference type="ARBA" id="ARBA00022475"/>
    </source>
</evidence>
<evidence type="ECO:0000256" key="4">
    <source>
        <dbReference type="ARBA" id="ARBA00022519"/>
    </source>
</evidence>
<evidence type="ECO:0000256" key="6">
    <source>
        <dbReference type="ARBA" id="ARBA00022989"/>
    </source>
</evidence>
<keyword evidence="3" id="KW-1003">Cell membrane</keyword>
<feature type="transmembrane region" description="Helical" evidence="8">
    <location>
        <begin position="250"/>
        <end position="271"/>
    </location>
</feature>
<comment type="similarity">
    <text evidence="2">Belongs to the PqiA family.</text>
</comment>
<dbReference type="STRING" id="314276.OS145_11911"/>
<keyword evidence="4" id="KW-0997">Cell inner membrane</keyword>